<dbReference type="AlphaFoldDB" id="A0A427YI28"/>
<accession>A0A427YI28</accession>
<protein>
    <submittedName>
        <fullName evidence="1">Uncharacterized protein</fullName>
    </submittedName>
</protein>
<proteinExistence type="predicted"/>
<gene>
    <name evidence="1" type="ORF">EHS25_009908</name>
</gene>
<evidence type="ECO:0000313" key="1">
    <source>
        <dbReference type="EMBL" id="RSH90733.1"/>
    </source>
</evidence>
<dbReference type="Proteomes" id="UP000279259">
    <property type="component" value="Unassembled WGS sequence"/>
</dbReference>
<dbReference type="EMBL" id="RSCD01000009">
    <property type="protein sequence ID" value="RSH90733.1"/>
    <property type="molecule type" value="Genomic_DNA"/>
</dbReference>
<organism evidence="1 2">
    <name type="scientific">Saitozyma podzolica</name>
    <dbReference type="NCBI Taxonomy" id="1890683"/>
    <lineage>
        <taxon>Eukaryota</taxon>
        <taxon>Fungi</taxon>
        <taxon>Dikarya</taxon>
        <taxon>Basidiomycota</taxon>
        <taxon>Agaricomycotina</taxon>
        <taxon>Tremellomycetes</taxon>
        <taxon>Tremellales</taxon>
        <taxon>Trimorphomycetaceae</taxon>
        <taxon>Saitozyma</taxon>
    </lineage>
</organism>
<keyword evidence="2" id="KW-1185">Reference proteome</keyword>
<comment type="caution">
    <text evidence="1">The sequence shown here is derived from an EMBL/GenBank/DDBJ whole genome shotgun (WGS) entry which is preliminary data.</text>
</comment>
<evidence type="ECO:0000313" key="2">
    <source>
        <dbReference type="Proteomes" id="UP000279259"/>
    </source>
</evidence>
<sequence length="207" mass="24540">MFLNINRVKIVFLDNTETTAGWDVQHYGLPPDGIRMGGIAPLHAEDLVSIIRRAQRHGRILELYGLEELRFEWGYSSRTRSGVIDDEALLKRIRDELERGNVVLKNSEAHLIIGTEDEYWTGHDWKGEVTQQEIATRIRDRRWVREERRRNARWMEAREDLRAQFDAGKLEDELWTPKQRDFEDAEAPYWFYHNDPEGLDQDDEVTF</sequence>
<reference evidence="1 2" key="1">
    <citation type="submission" date="2018-11" db="EMBL/GenBank/DDBJ databases">
        <title>Genome sequence of Saitozyma podzolica DSM 27192.</title>
        <authorList>
            <person name="Aliyu H."/>
            <person name="Gorte O."/>
            <person name="Ochsenreither K."/>
        </authorList>
    </citation>
    <scope>NUCLEOTIDE SEQUENCE [LARGE SCALE GENOMIC DNA]</scope>
    <source>
        <strain evidence="1 2">DSM 27192</strain>
    </source>
</reference>
<name>A0A427YI28_9TREE</name>